<sequence>MASDQKTLVFDDVAKHNKADDCWLIISGKVYDVTPFIDDHPGGGEVWLRATGKDATVDFGDVGHSDIAKGKMKKYCIGEIDQSTIPVKNSNNTSELIGKNDSFIFQDLLVFDIGFLILLEISFFVSQVSLNNTTQHFSWKSVATKILVQELELGSSVGEDLCQA</sequence>
<proteinExistence type="predicted"/>
<evidence type="ECO:0000313" key="2">
    <source>
        <dbReference type="Proteomes" id="UP001056120"/>
    </source>
</evidence>
<organism evidence="1 2">
    <name type="scientific">Smallanthus sonchifolius</name>
    <dbReference type="NCBI Taxonomy" id="185202"/>
    <lineage>
        <taxon>Eukaryota</taxon>
        <taxon>Viridiplantae</taxon>
        <taxon>Streptophyta</taxon>
        <taxon>Embryophyta</taxon>
        <taxon>Tracheophyta</taxon>
        <taxon>Spermatophyta</taxon>
        <taxon>Magnoliopsida</taxon>
        <taxon>eudicotyledons</taxon>
        <taxon>Gunneridae</taxon>
        <taxon>Pentapetalae</taxon>
        <taxon>asterids</taxon>
        <taxon>campanulids</taxon>
        <taxon>Asterales</taxon>
        <taxon>Asteraceae</taxon>
        <taxon>Asteroideae</taxon>
        <taxon>Heliantheae alliance</taxon>
        <taxon>Millerieae</taxon>
        <taxon>Smallanthus</taxon>
    </lineage>
</organism>
<protein>
    <submittedName>
        <fullName evidence="1">Uncharacterized protein</fullName>
    </submittedName>
</protein>
<keyword evidence="2" id="KW-1185">Reference proteome</keyword>
<evidence type="ECO:0000313" key="1">
    <source>
        <dbReference type="EMBL" id="KAI3705870.1"/>
    </source>
</evidence>
<dbReference type="Proteomes" id="UP001056120">
    <property type="component" value="Linkage Group LG25"/>
</dbReference>
<accession>A0ACB9A8D7</accession>
<reference evidence="1 2" key="2">
    <citation type="journal article" date="2022" name="Mol. Ecol. Resour.">
        <title>The genomes of chicory, endive, great burdock and yacon provide insights into Asteraceae paleo-polyploidization history and plant inulin production.</title>
        <authorList>
            <person name="Fan W."/>
            <person name="Wang S."/>
            <person name="Wang H."/>
            <person name="Wang A."/>
            <person name="Jiang F."/>
            <person name="Liu H."/>
            <person name="Zhao H."/>
            <person name="Xu D."/>
            <person name="Zhang Y."/>
        </authorList>
    </citation>
    <scope>NUCLEOTIDE SEQUENCE [LARGE SCALE GENOMIC DNA]</scope>
    <source>
        <strain evidence="2">cv. Yunnan</strain>
        <tissue evidence="1">Leaves</tissue>
    </source>
</reference>
<dbReference type="EMBL" id="CM042042">
    <property type="protein sequence ID" value="KAI3705870.1"/>
    <property type="molecule type" value="Genomic_DNA"/>
</dbReference>
<comment type="caution">
    <text evidence="1">The sequence shown here is derived from an EMBL/GenBank/DDBJ whole genome shotgun (WGS) entry which is preliminary data.</text>
</comment>
<reference evidence="2" key="1">
    <citation type="journal article" date="2022" name="Mol. Ecol. Resour.">
        <title>The genomes of chicory, endive, great burdock and yacon provide insights into Asteraceae palaeo-polyploidization history and plant inulin production.</title>
        <authorList>
            <person name="Fan W."/>
            <person name="Wang S."/>
            <person name="Wang H."/>
            <person name="Wang A."/>
            <person name="Jiang F."/>
            <person name="Liu H."/>
            <person name="Zhao H."/>
            <person name="Xu D."/>
            <person name="Zhang Y."/>
        </authorList>
    </citation>
    <scope>NUCLEOTIDE SEQUENCE [LARGE SCALE GENOMIC DNA]</scope>
    <source>
        <strain evidence="2">cv. Yunnan</strain>
    </source>
</reference>
<gene>
    <name evidence="1" type="ORF">L1987_76119</name>
</gene>
<name>A0ACB9A8D7_9ASTR</name>